<feature type="transmembrane region" description="Helical" evidence="10">
    <location>
        <begin position="156"/>
        <end position="180"/>
    </location>
</feature>
<keyword evidence="1 10" id="KW-1003">Cell membrane</keyword>
<comment type="similarity">
    <text evidence="10">Belongs to the PlsY family.</text>
</comment>
<dbReference type="Proteomes" id="UP000175616">
    <property type="component" value="Unassembled WGS sequence"/>
</dbReference>
<comment type="catalytic activity">
    <reaction evidence="10">
        <text>an acyl phosphate + sn-glycerol 3-phosphate = a 1-acyl-sn-glycero-3-phosphate + phosphate</text>
        <dbReference type="Rhea" id="RHEA:34075"/>
        <dbReference type="ChEBI" id="CHEBI:43474"/>
        <dbReference type="ChEBI" id="CHEBI:57597"/>
        <dbReference type="ChEBI" id="CHEBI:57970"/>
        <dbReference type="ChEBI" id="CHEBI:59918"/>
        <dbReference type="EC" id="2.3.1.275"/>
    </reaction>
</comment>
<evidence type="ECO:0000256" key="7">
    <source>
        <dbReference type="ARBA" id="ARBA00023136"/>
    </source>
</evidence>
<dbReference type="OMA" id="PVWLGFK"/>
<keyword evidence="11" id="KW-0012">Acyltransferase</keyword>
<evidence type="ECO:0000256" key="1">
    <source>
        <dbReference type="ARBA" id="ARBA00022475"/>
    </source>
</evidence>
<comment type="pathway">
    <text evidence="10">Lipid metabolism; phospholipid metabolism.</text>
</comment>
<name>A0A1E7YQ29_9PROT</name>
<dbReference type="Proteomes" id="UP000175707">
    <property type="component" value="Unassembled WGS sequence"/>
</dbReference>
<comment type="caution">
    <text evidence="11">The sequence shown here is derived from an EMBL/GenBank/DDBJ whole genome shotgun (WGS) entry which is preliminary data.</text>
</comment>
<dbReference type="EC" id="2.3.1.275" evidence="10"/>
<keyword evidence="9 10" id="KW-1208">Phospholipid metabolism</keyword>
<evidence type="ECO:0000313" key="14">
    <source>
        <dbReference type="Proteomes" id="UP000175707"/>
    </source>
</evidence>
<evidence type="ECO:0000256" key="2">
    <source>
        <dbReference type="ARBA" id="ARBA00022516"/>
    </source>
</evidence>
<evidence type="ECO:0000256" key="10">
    <source>
        <dbReference type="HAMAP-Rule" id="MF_01043"/>
    </source>
</evidence>
<evidence type="ECO:0000256" key="3">
    <source>
        <dbReference type="ARBA" id="ARBA00022679"/>
    </source>
</evidence>
<sequence length="200" mass="21197">MAAPLWKSILLVLFAYLLGSIASAVLVARALRLPDPRQHGSGNPGATNILRLGGKRAAALTLLGDMLKGLVPVLVARGLGLDGWPLASVALAAFLGHLFPLYFGFRGGKGVATALGILLAYVPLLGLCVLLTWIVVFAWRRVSSLAALVATLIAPLLAWAFALPLPAKSLVLTLAILVLWRHRSNLSRLLRGEESGFRPS</sequence>
<evidence type="ECO:0000256" key="5">
    <source>
        <dbReference type="ARBA" id="ARBA00022989"/>
    </source>
</evidence>
<evidence type="ECO:0000256" key="8">
    <source>
        <dbReference type="ARBA" id="ARBA00023209"/>
    </source>
</evidence>
<dbReference type="Pfam" id="PF02660">
    <property type="entry name" value="G3P_acyltransf"/>
    <property type="match status" value="1"/>
</dbReference>
<dbReference type="EMBL" id="LZYH01000514">
    <property type="protein sequence ID" value="OFC60622.1"/>
    <property type="molecule type" value="Genomic_DNA"/>
</dbReference>
<dbReference type="AlphaFoldDB" id="A0A1E7YQ29"/>
<comment type="function">
    <text evidence="10">Catalyzes the transfer of an acyl group from acyl-phosphate (acyl-PO(4)) to glycerol-3-phosphate (G3P) to form lysophosphatidic acid (LPA). This enzyme utilizes acyl-phosphate as fatty acyl donor, but not acyl-CoA or acyl-ACP.</text>
</comment>
<dbReference type="GO" id="GO:0008654">
    <property type="term" value="P:phospholipid biosynthetic process"/>
    <property type="evidence" value="ECO:0007669"/>
    <property type="project" value="UniProtKB-UniRule"/>
</dbReference>
<evidence type="ECO:0000313" key="13">
    <source>
        <dbReference type="Proteomes" id="UP000175616"/>
    </source>
</evidence>
<organism evidence="11 13">
    <name type="scientific">Acidithiobacillus caldus</name>
    <dbReference type="NCBI Taxonomy" id="33059"/>
    <lineage>
        <taxon>Bacteria</taxon>
        <taxon>Pseudomonadati</taxon>
        <taxon>Pseudomonadota</taxon>
        <taxon>Acidithiobacillia</taxon>
        <taxon>Acidithiobacillales</taxon>
        <taxon>Acidithiobacillaceae</taxon>
        <taxon>Acidithiobacillus</taxon>
    </lineage>
</organism>
<dbReference type="PANTHER" id="PTHR30309">
    <property type="entry name" value="INNER MEMBRANE PROTEIN YGIH"/>
    <property type="match status" value="1"/>
</dbReference>
<comment type="subunit">
    <text evidence="10">Probably interacts with PlsX.</text>
</comment>
<keyword evidence="2 10" id="KW-0444">Lipid biosynthesis</keyword>
<keyword evidence="6 10" id="KW-0443">Lipid metabolism</keyword>
<evidence type="ECO:0000313" key="12">
    <source>
        <dbReference type="EMBL" id="OFC60622.1"/>
    </source>
</evidence>
<dbReference type="GeneID" id="92932680"/>
<dbReference type="SMART" id="SM01207">
    <property type="entry name" value="G3P_acyltransf"/>
    <property type="match status" value="1"/>
</dbReference>
<feature type="transmembrane region" description="Helical" evidence="10">
    <location>
        <begin position="115"/>
        <end position="136"/>
    </location>
</feature>
<dbReference type="GO" id="GO:0043772">
    <property type="term" value="F:acyl-phosphate glycerol-3-phosphate acyltransferase activity"/>
    <property type="evidence" value="ECO:0007669"/>
    <property type="project" value="UniProtKB-UniRule"/>
</dbReference>
<keyword evidence="7 10" id="KW-0472">Membrane</keyword>
<evidence type="ECO:0000256" key="6">
    <source>
        <dbReference type="ARBA" id="ARBA00023098"/>
    </source>
</evidence>
<keyword evidence="5 10" id="KW-1133">Transmembrane helix</keyword>
<dbReference type="NCBIfam" id="TIGR00023">
    <property type="entry name" value="glycerol-3-phosphate 1-O-acyltransferase PlsY"/>
    <property type="match status" value="1"/>
</dbReference>
<dbReference type="PATRIC" id="fig|33059.14.peg.1189"/>
<comment type="subcellular location">
    <subcellularLocation>
        <location evidence="10">Cell membrane</location>
        <topology evidence="10">Multi-pass membrane protein</topology>
    </subcellularLocation>
</comment>
<dbReference type="PANTHER" id="PTHR30309:SF0">
    <property type="entry name" value="GLYCEROL-3-PHOSPHATE ACYLTRANSFERASE-RELATED"/>
    <property type="match status" value="1"/>
</dbReference>
<dbReference type="RefSeq" id="WP_014003590.1">
    <property type="nucleotide sequence ID" value="NZ_CP026328.2"/>
</dbReference>
<keyword evidence="8 10" id="KW-0594">Phospholipid biosynthesis</keyword>
<keyword evidence="3 10" id="KW-0808">Transferase</keyword>
<accession>A0A1E7YQ29</accession>
<proteinExistence type="inferred from homology"/>
<gene>
    <name evidence="10" type="primary">plsY</name>
    <name evidence="11" type="ORF">BAE27_02500</name>
    <name evidence="12" type="ORF">BAE30_07815</name>
</gene>
<feature type="transmembrane region" description="Helical" evidence="10">
    <location>
        <begin position="84"/>
        <end position="103"/>
    </location>
</feature>
<comment type="caution">
    <text evidence="10">Lacks conserved residue(s) required for the propagation of feature annotation.</text>
</comment>
<dbReference type="HAMAP" id="MF_01043">
    <property type="entry name" value="PlsY"/>
    <property type="match status" value="1"/>
</dbReference>
<dbReference type="InterPro" id="IPR003811">
    <property type="entry name" value="G3P_acylTferase_PlsY"/>
</dbReference>
<protein>
    <recommendedName>
        <fullName evidence="10">Glycerol-3-phosphate acyltransferase</fullName>
    </recommendedName>
    <alternativeName>
        <fullName evidence="10">Acyl-PO4 G3P acyltransferase</fullName>
    </alternativeName>
    <alternativeName>
        <fullName evidence="10">Acyl-phosphate--glycerol-3-phosphate acyltransferase</fullName>
    </alternativeName>
    <alternativeName>
        <fullName evidence="10">G3P acyltransferase</fullName>
        <shortName evidence="10">GPAT</shortName>
        <ecNumber evidence="10">2.3.1.275</ecNumber>
    </alternativeName>
    <alternativeName>
        <fullName evidence="10">Lysophosphatidic acid synthase</fullName>
        <shortName evidence="10">LPA synthase</shortName>
    </alternativeName>
</protein>
<keyword evidence="4 10" id="KW-0812">Transmembrane</keyword>
<dbReference type="EMBL" id="LZYE01000052">
    <property type="protein sequence ID" value="OFC38258.1"/>
    <property type="molecule type" value="Genomic_DNA"/>
</dbReference>
<dbReference type="GO" id="GO:0005886">
    <property type="term" value="C:plasma membrane"/>
    <property type="evidence" value="ECO:0007669"/>
    <property type="project" value="UniProtKB-SubCell"/>
</dbReference>
<dbReference type="UniPathway" id="UPA00085"/>
<evidence type="ECO:0000256" key="9">
    <source>
        <dbReference type="ARBA" id="ARBA00023264"/>
    </source>
</evidence>
<evidence type="ECO:0000313" key="11">
    <source>
        <dbReference type="EMBL" id="OFC38258.1"/>
    </source>
</evidence>
<reference evidence="13 14" key="1">
    <citation type="submission" date="2016-06" db="EMBL/GenBank/DDBJ databases">
        <title>Gene turnover analysis identifies the evolutionary adaptation of the extremophile Acidithiobacillus caldus.</title>
        <authorList>
            <person name="Zhang X."/>
        </authorList>
    </citation>
    <scope>NUCLEOTIDE SEQUENCE [LARGE SCALE GENOMIC DNA]</scope>
    <source>
        <strain evidence="11 13">DX</strain>
        <strain evidence="12 14">S1</strain>
    </source>
</reference>
<evidence type="ECO:0000256" key="4">
    <source>
        <dbReference type="ARBA" id="ARBA00022692"/>
    </source>
</evidence>